<dbReference type="InterPro" id="IPR000157">
    <property type="entry name" value="TIR_dom"/>
</dbReference>
<evidence type="ECO:0000313" key="3">
    <source>
        <dbReference type="Proteomes" id="UP000005297"/>
    </source>
</evidence>
<dbReference type="EMBL" id="AATS01000004">
    <property type="protein sequence ID" value="EAU55053.1"/>
    <property type="molecule type" value="Genomic_DNA"/>
</dbReference>
<feature type="domain" description="TIR" evidence="1">
    <location>
        <begin position="3"/>
        <end position="132"/>
    </location>
</feature>
<keyword evidence="3" id="KW-1185">Reference proteome</keyword>
<dbReference type="Gene3D" id="3.40.50.10140">
    <property type="entry name" value="Toll/interleukin-1 receptor homology (TIR) domain"/>
    <property type="match status" value="1"/>
</dbReference>
<name>Q0F0H5_9PROT</name>
<proteinExistence type="predicted"/>
<evidence type="ECO:0000313" key="2">
    <source>
        <dbReference type="EMBL" id="EAU55053.1"/>
    </source>
</evidence>
<dbReference type="InterPro" id="IPR035897">
    <property type="entry name" value="Toll_tir_struct_dom_sf"/>
</dbReference>
<protein>
    <recommendedName>
        <fullName evidence="1">TIR domain-containing protein</fullName>
    </recommendedName>
</protein>
<dbReference type="InterPro" id="IPR052906">
    <property type="entry name" value="Type_IV_Methyl-Rstrct_Enzyme"/>
</dbReference>
<dbReference type="PROSITE" id="PS50104">
    <property type="entry name" value="TIR"/>
    <property type="match status" value="1"/>
</dbReference>
<dbReference type="OrthoDB" id="1426235at2"/>
<dbReference type="RefSeq" id="WP_009851674.1">
    <property type="nucleotide sequence ID" value="NZ_DS022295.1"/>
</dbReference>
<dbReference type="SUPFAM" id="SSF52200">
    <property type="entry name" value="Toll/Interleukin receptor TIR domain"/>
    <property type="match status" value="1"/>
</dbReference>
<accession>Q0F0H5</accession>
<dbReference type="PANTHER" id="PTHR30015:SF6">
    <property type="entry name" value="SLL1429 PROTEIN"/>
    <property type="match status" value="1"/>
</dbReference>
<dbReference type="eggNOG" id="COG2319">
    <property type="taxonomic scope" value="Bacteria"/>
</dbReference>
<comment type="caution">
    <text evidence="2">The sequence shown here is derived from an EMBL/GenBank/DDBJ whole genome shotgun (WGS) entry which is preliminary data.</text>
</comment>
<reference evidence="2 3" key="1">
    <citation type="submission" date="2006-09" db="EMBL/GenBank/DDBJ databases">
        <authorList>
            <person name="Emerson D."/>
            <person name="Ferriera S."/>
            <person name="Johnson J."/>
            <person name="Kravitz S."/>
            <person name="Halpern A."/>
            <person name="Remington K."/>
            <person name="Beeson K."/>
            <person name="Tran B."/>
            <person name="Rogers Y.-H."/>
            <person name="Friedman R."/>
            <person name="Venter J.C."/>
        </authorList>
    </citation>
    <scope>NUCLEOTIDE SEQUENCE [LARGE SCALE GENOMIC DNA]</scope>
    <source>
        <strain evidence="2 3">PV-1</strain>
    </source>
</reference>
<dbReference type="AlphaFoldDB" id="Q0F0H5"/>
<dbReference type="GO" id="GO:0007165">
    <property type="term" value="P:signal transduction"/>
    <property type="evidence" value="ECO:0007669"/>
    <property type="project" value="InterPro"/>
</dbReference>
<dbReference type="HOGENOM" id="CLU_1004013_0_0_0"/>
<sequence>MSNRKRVFLSYCHADIEVALDIERRLRDDSIEVLSSFDLDPGSNIQTNLKYFVESSDIVLLLLSKDYFNSVYSGKELYEFLNESNKRKVSVIPVAIERCNIPWQLKNLNTINLYNNIDSGIESLKRQINVLTHVSFDNFSAENFEEFTYLLLKEYGFKNIRREFHSSDYGIDFVAEAFTKNPFGFTQKETWIVEVKFYRNERFSINTIKQLFEYKRSVLPHDSKMLLITNSILTSVAEEYLSDLQKHENTQIEVIDGIKLKKLIAKRKKLINEFLPS</sequence>
<gene>
    <name evidence="2" type="ORF">SPV1_06909</name>
</gene>
<dbReference type="InParanoid" id="Q0F0H5"/>
<evidence type="ECO:0000259" key="1">
    <source>
        <dbReference type="PROSITE" id="PS50104"/>
    </source>
</evidence>
<dbReference type="Gene3D" id="3.40.1350.10">
    <property type="match status" value="1"/>
</dbReference>
<dbReference type="InterPro" id="IPR007560">
    <property type="entry name" value="Restrct_endonuc_IV_Mrr"/>
</dbReference>
<dbReference type="SMART" id="SM00255">
    <property type="entry name" value="TIR"/>
    <property type="match status" value="1"/>
</dbReference>
<dbReference type="Pfam" id="PF13676">
    <property type="entry name" value="TIR_2"/>
    <property type="match status" value="1"/>
</dbReference>
<dbReference type="GO" id="GO:0015666">
    <property type="term" value="F:restriction endodeoxyribonuclease activity"/>
    <property type="evidence" value="ECO:0007669"/>
    <property type="project" value="TreeGrafter"/>
</dbReference>
<dbReference type="PANTHER" id="PTHR30015">
    <property type="entry name" value="MRR RESTRICTION SYSTEM PROTEIN"/>
    <property type="match status" value="1"/>
</dbReference>
<organism evidence="2 3">
    <name type="scientific">Mariprofundus ferrooxydans PV-1</name>
    <dbReference type="NCBI Taxonomy" id="314345"/>
    <lineage>
        <taxon>Bacteria</taxon>
        <taxon>Pseudomonadati</taxon>
        <taxon>Pseudomonadota</taxon>
        <taxon>Candidatius Mariprofundia</taxon>
        <taxon>Mariprofundales</taxon>
        <taxon>Mariprofundaceae</taxon>
        <taxon>Mariprofundus</taxon>
    </lineage>
</organism>
<dbReference type="GO" id="GO:0009307">
    <property type="term" value="P:DNA restriction-modification system"/>
    <property type="evidence" value="ECO:0007669"/>
    <property type="project" value="InterPro"/>
</dbReference>
<dbReference type="Proteomes" id="UP000005297">
    <property type="component" value="Unassembled WGS sequence"/>
</dbReference>
<dbReference type="InterPro" id="IPR011856">
    <property type="entry name" value="tRNA_endonuc-like_dom_sf"/>
</dbReference>
<dbReference type="GO" id="GO:0003677">
    <property type="term" value="F:DNA binding"/>
    <property type="evidence" value="ECO:0007669"/>
    <property type="project" value="InterPro"/>
</dbReference>
<dbReference type="SUPFAM" id="SSF52980">
    <property type="entry name" value="Restriction endonuclease-like"/>
    <property type="match status" value="1"/>
</dbReference>
<dbReference type="Pfam" id="PF04471">
    <property type="entry name" value="Mrr_cat"/>
    <property type="match status" value="1"/>
</dbReference>
<dbReference type="InterPro" id="IPR011335">
    <property type="entry name" value="Restrct_endonuc-II-like"/>
</dbReference>